<organism evidence="5 8">
    <name type="scientific">Raoultella planticola</name>
    <name type="common">Klebsiella planticola</name>
    <dbReference type="NCBI Taxonomy" id="575"/>
    <lineage>
        <taxon>Bacteria</taxon>
        <taxon>Pseudomonadati</taxon>
        <taxon>Pseudomonadota</taxon>
        <taxon>Gammaproteobacteria</taxon>
        <taxon>Enterobacterales</taxon>
        <taxon>Enterobacteriaceae</taxon>
        <taxon>Klebsiella/Raoultella group</taxon>
        <taxon>Raoultella</taxon>
    </lineage>
</organism>
<dbReference type="EMBL" id="CP029752">
    <property type="protein sequence ID" value="QFG76543.1"/>
    <property type="molecule type" value="Genomic_DNA"/>
</dbReference>
<reference evidence="3 9" key="6">
    <citation type="submission" date="2023-12" db="EMBL/GenBank/DDBJ databases">
        <title>N/s.</title>
        <authorList>
            <person name="Dale J."/>
        </authorList>
    </citation>
    <scope>NUCLEOTIDE SEQUENCE [LARGE SCALE GENOMIC DNA]</scope>
    <source>
        <strain evidence="3 9">2023EL-01226</strain>
    </source>
</reference>
<sequence>MNLFSAVLYLHIACVVVSVSLFTLRYWWTYSGNARLNQRWVRIAPHCSDTLLFLSGAGLMAITHYLPFTEDGSWLTEKLFGVIIYIALGFIALGRRRPRSQQSRFIAFLLALVVLFIIIQLAITRTPLLG</sequence>
<reference evidence="2" key="2">
    <citation type="journal article" date="2018" name="Genome Biol.">
        <title>SKESA: strategic k-mer extension for scrupulous assemblies.</title>
        <authorList>
            <person name="Souvorov A."/>
            <person name="Agarwala R."/>
            <person name="Lipman D.J."/>
        </authorList>
    </citation>
    <scope>NUCLEOTIDE SEQUENCE</scope>
    <source>
        <strain evidence="2">MISC063</strain>
    </source>
</reference>
<dbReference type="Proteomes" id="UP000288843">
    <property type="component" value="Unassembled WGS sequence"/>
</dbReference>
<dbReference type="Proteomes" id="UP000864422">
    <property type="component" value="Unassembled WGS sequence"/>
</dbReference>
<protein>
    <submittedName>
        <fullName evidence="3">Invasion regulator SirB2</fullName>
    </submittedName>
    <submittedName>
        <fullName evidence="2">SirB family protein</fullName>
    </submittedName>
    <submittedName>
        <fullName evidence="5">Siroheme synthase</fullName>
    </submittedName>
    <submittedName>
        <fullName evidence="6">Transcriptional regulator</fullName>
    </submittedName>
</protein>
<keyword evidence="1" id="KW-0472">Membrane</keyword>
<accession>A0A0D8RUI6</accession>
<evidence type="ECO:0000313" key="6">
    <source>
        <dbReference type="EMBL" id="SAP55236.1"/>
    </source>
</evidence>
<feature type="transmembrane region" description="Helical" evidence="1">
    <location>
        <begin position="105"/>
        <end position="123"/>
    </location>
</feature>
<dbReference type="EMBL" id="JAXUDK010000007">
    <property type="protein sequence ID" value="MDZ7466275.1"/>
    <property type="molecule type" value="Genomic_DNA"/>
</dbReference>
<dbReference type="GO" id="GO:0005886">
    <property type="term" value="C:plasma membrane"/>
    <property type="evidence" value="ECO:0007669"/>
    <property type="project" value="TreeGrafter"/>
</dbReference>
<dbReference type="PIRSF" id="PIRSF005610">
    <property type="entry name" value="SirB"/>
    <property type="match status" value="1"/>
</dbReference>
<reference evidence="6 7" key="1">
    <citation type="submission" date="2016-05" db="EMBL/GenBank/DDBJ databases">
        <authorList>
            <consortium name="Pathogen Informatics"/>
        </authorList>
    </citation>
    <scope>NUCLEOTIDE SEQUENCE [LARGE SCALE GENOMIC DNA]</scope>
    <source>
        <strain evidence="6 7">2880STDY5682802</strain>
    </source>
</reference>
<evidence type="ECO:0000313" key="5">
    <source>
        <dbReference type="EMBL" id="RWT22695.1"/>
    </source>
</evidence>
<dbReference type="RefSeq" id="WP_004863518.1">
    <property type="nucleotide sequence ID" value="NZ_ABZSJN020000203.1"/>
</dbReference>
<dbReference type="Pfam" id="PF04247">
    <property type="entry name" value="SirB"/>
    <property type="match status" value="1"/>
</dbReference>
<name>A0A0D8RUI6_RAOPL</name>
<reference evidence="5 8" key="4">
    <citation type="submission" date="2018-06" db="EMBL/GenBank/DDBJ databases">
        <title>Carbapenemase-producing Enterobacteriaceae present in wastewater treatment plant effluent and nearby surface waters in the US.</title>
        <authorList>
            <person name="Mathys D.A."/>
            <person name="Mollenkopf D.F."/>
            <person name="Feicht S.M."/>
            <person name="Adams R.J."/>
            <person name="Albers A.L."/>
            <person name="Stuever D.M."/>
            <person name="Daniels J.B."/>
            <person name="Wittum T.E."/>
        </authorList>
    </citation>
    <scope>NUCLEOTIDE SEQUENCE [LARGE SCALE GENOMIC DNA]</scope>
    <source>
        <strain evidence="5 8">GEO_47_Down_B</strain>
    </source>
</reference>
<evidence type="ECO:0000313" key="9">
    <source>
        <dbReference type="Proteomes" id="UP001293169"/>
    </source>
</evidence>
<dbReference type="EMBL" id="DACSEA010000002">
    <property type="protein sequence ID" value="HAT1604439.1"/>
    <property type="molecule type" value="Genomic_DNA"/>
</dbReference>
<evidence type="ECO:0000313" key="2">
    <source>
        <dbReference type="EMBL" id="HAT1604439.1"/>
    </source>
</evidence>
<dbReference type="Proteomes" id="UP001293169">
    <property type="component" value="Unassembled WGS sequence"/>
</dbReference>
<feature type="transmembrane region" description="Helical" evidence="1">
    <location>
        <begin position="6"/>
        <end position="28"/>
    </location>
</feature>
<evidence type="ECO:0000313" key="7">
    <source>
        <dbReference type="Proteomes" id="UP000078124"/>
    </source>
</evidence>
<proteinExistence type="predicted"/>
<dbReference type="PANTHER" id="PTHR39594">
    <property type="entry name" value="PROTEIN YCHQ"/>
    <property type="match status" value="1"/>
</dbReference>
<evidence type="ECO:0000313" key="4">
    <source>
        <dbReference type="EMBL" id="QFG76543.1"/>
    </source>
</evidence>
<gene>
    <name evidence="3" type="primary">sirB2</name>
    <name evidence="4" type="ORF">DMB90_06410</name>
    <name evidence="5" type="ORF">DN603_13010</name>
    <name evidence="2" type="ORF">I8Y23_000721</name>
    <name evidence="6" type="ORF">SAMEA2273876_00566</name>
    <name evidence="3" type="ORF">U5E74_11480</name>
</gene>
<dbReference type="AlphaFoldDB" id="A0A0D8RUI6"/>
<reference evidence="4" key="3">
    <citation type="submission" date="2018-05" db="EMBL/GenBank/DDBJ databases">
        <title>Bacterial isolates from healthy term breastfed infants carrying antibiotic resistance genes.</title>
        <authorList>
            <person name="Casaburi G."/>
        </authorList>
    </citation>
    <scope>NUCLEOTIDE SEQUENCE [LARGE SCALE GENOMIC DNA]</scope>
    <source>
        <strain evidence="4">7084_4</strain>
    </source>
</reference>
<evidence type="ECO:0000256" key="1">
    <source>
        <dbReference type="SAM" id="Phobius"/>
    </source>
</evidence>
<evidence type="ECO:0000313" key="3">
    <source>
        <dbReference type="EMBL" id="MDZ7466275.1"/>
    </source>
</evidence>
<feature type="transmembrane region" description="Helical" evidence="1">
    <location>
        <begin position="74"/>
        <end position="93"/>
    </location>
</feature>
<keyword evidence="1" id="KW-1133">Transmembrane helix</keyword>
<dbReference type="GeneID" id="93753492"/>
<dbReference type="PANTHER" id="PTHR39594:SF1">
    <property type="entry name" value="PROTEIN YCHQ"/>
    <property type="match status" value="1"/>
</dbReference>
<dbReference type="InterPro" id="IPR007360">
    <property type="entry name" value="SirB"/>
</dbReference>
<reference evidence="2" key="5">
    <citation type="submission" date="2020-11" db="EMBL/GenBank/DDBJ databases">
        <authorList>
            <consortium name="NCBI Pathogen Detection Project"/>
        </authorList>
    </citation>
    <scope>NUCLEOTIDE SEQUENCE</scope>
    <source>
        <strain evidence="2">MISC063</strain>
    </source>
</reference>
<dbReference type="EMBL" id="FLAC01000002">
    <property type="protein sequence ID" value="SAP55236.1"/>
    <property type="molecule type" value="Genomic_DNA"/>
</dbReference>
<dbReference type="Proteomes" id="UP000078124">
    <property type="component" value="Unassembled WGS sequence"/>
</dbReference>
<evidence type="ECO:0000313" key="8">
    <source>
        <dbReference type="Proteomes" id="UP000288843"/>
    </source>
</evidence>
<dbReference type="NCBIfam" id="NF007622">
    <property type="entry name" value="PRK10278.1"/>
    <property type="match status" value="1"/>
</dbReference>
<dbReference type="EMBL" id="QKOX01000011">
    <property type="protein sequence ID" value="RWT22695.1"/>
    <property type="molecule type" value="Genomic_DNA"/>
</dbReference>
<keyword evidence="9" id="KW-1185">Reference proteome</keyword>
<keyword evidence="1" id="KW-0812">Transmembrane</keyword>